<keyword evidence="7" id="KW-1185">Reference proteome</keyword>
<dbReference type="InterPro" id="IPR030678">
    <property type="entry name" value="Peptide/Ni-bd"/>
</dbReference>
<evidence type="ECO:0000256" key="1">
    <source>
        <dbReference type="ARBA" id="ARBA00005695"/>
    </source>
</evidence>
<dbReference type="InterPro" id="IPR039424">
    <property type="entry name" value="SBP_5"/>
</dbReference>
<accession>A0A543B9X3</accession>
<keyword evidence="2" id="KW-0813">Transport</keyword>
<dbReference type="Proteomes" id="UP000317209">
    <property type="component" value="Unassembled WGS sequence"/>
</dbReference>
<feature type="chain" id="PRO_5022000476" evidence="4">
    <location>
        <begin position="30"/>
        <end position="531"/>
    </location>
</feature>
<dbReference type="Gene3D" id="3.40.190.10">
    <property type="entry name" value="Periplasmic binding protein-like II"/>
    <property type="match status" value="1"/>
</dbReference>
<dbReference type="PIRSF" id="PIRSF002741">
    <property type="entry name" value="MppA"/>
    <property type="match status" value="1"/>
</dbReference>
<evidence type="ECO:0000256" key="4">
    <source>
        <dbReference type="SAM" id="SignalP"/>
    </source>
</evidence>
<protein>
    <submittedName>
        <fullName evidence="6">Peptide/nickel transport system substrate-binding protein</fullName>
    </submittedName>
</protein>
<dbReference type="PANTHER" id="PTHR30290">
    <property type="entry name" value="PERIPLASMIC BINDING COMPONENT OF ABC TRANSPORTER"/>
    <property type="match status" value="1"/>
</dbReference>
<dbReference type="Pfam" id="PF00496">
    <property type="entry name" value="SBP_bac_5"/>
    <property type="match status" value="1"/>
</dbReference>
<dbReference type="Gene3D" id="3.10.105.10">
    <property type="entry name" value="Dipeptide-binding Protein, Domain 3"/>
    <property type="match status" value="1"/>
</dbReference>
<evidence type="ECO:0000313" key="7">
    <source>
        <dbReference type="Proteomes" id="UP000317209"/>
    </source>
</evidence>
<evidence type="ECO:0000256" key="2">
    <source>
        <dbReference type="ARBA" id="ARBA00022448"/>
    </source>
</evidence>
<comment type="similarity">
    <text evidence="1">Belongs to the bacterial solute-binding protein 5 family.</text>
</comment>
<evidence type="ECO:0000313" key="6">
    <source>
        <dbReference type="EMBL" id="TQL81637.1"/>
    </source>
</evidence>
<evidence type="ECO:0000259" key="5">
    <source>
        <dbReference type="Pfam" id="PF00496"/>
    </source>
</evidence>
<dbReference type="OrthoDB" id="5243526at2"/>
<name>A0A543B9X3_9MICO</name>
<reference evidence="6 7" key="1">
    <citation type="submission" date="2019-06" db="EMBL/GenBank/DDBJ databases">
        <title>Sequencing the genomes of 1000 actinobacteria strains.</title>
        <authorList>
            <person name="Klenk H.-P."/>
        </authorList>
    </citation>
    <scope>NUCLEOTIDE SEQUENCE [LARGE SCALE GENOMIC DNA]</scope>
    <source>
        <strain evidence="6 7">DSM 20169</strain>
    </source>
</reference>
<organism evidence="6 7">
    <name type="scientific">Microbacterium saperdae</name>
    <dbReference type="NCBI Taxonomy" id="69368"/>
    <lineage>
        <taxon>Bacteria</taxon>
        <taxon>Bacillati</taxon>
        <taxon>Actinomycetota</taxon>
        <taxon>Actinomycetes</taxon>
        <taxon>Micrococcales</taxon>
        <taxon>Microbacteriaceae</taxon>
        <taxon>Microbacterium</taxon>
    </lineage>
</organism>
<dbReference type="SUPFAM" id="SSF53850">
    <property type="entry name" value="Periplasmic binding protein-like II"/>
    <property type="match status" value="1"/>
</dbReference>
<dbReference type="AlphaFoldDB" id="A0A543B9X3"/>
<dbReference type="RefSeq" id="WP_141873413.1">
    <property type="nucleotide sequence ID" value="NZ_VFOX01000002.1"/>
</dbReference>
<dbReference type="InterPro" id="IPR000914">
    <property type="entry name" value="SBP_5_dom"/>
</dbReference>
<comment type="caution">
    <text evidence="6">The sequence shown here is derived from an EMBL/GenBank/DDBJ whole genome shotgun (WGS) entry which is preliminary data.</text>
</comment>
<dbReference type="GO" id="GO:0042597">
    <property type="term" value="C:periplasmic space"/>
    <property type="evidence" value="ECO:0007669"/>
    <property type="project" value="UniProtKB-ARBA"/>
</dbReference>
<keyword evidence="3 4" id="KW-0732">Signal</keyword>
<dbReference type="GO" id="GO:0043190">
    <property type="term" value="C:ATP-binding cassette (ABC) transporter complex"/>
    <property type="evidence" value="ECO:0007669"/>
    <property type="project" value="InterPro"/>
</dbReference>
<dbReference type="EMBL" id="VFOX01000002">
    <property type="protein sequence ID" value="TQL81637.1"/>
    <property type="molecule type" value="Genomic_DNA"/>
</dbReference>
<dbReference type="GO" id="GO:0015833">
    <property type="term" value="P:peptide transport"/>
    <property type="evidence" value="ECO:0007669"/>
    <property type="project" value="TreeGrafter"/>
</dbReference>
<dbReference type="PANTHER" id="PTHR30290:SF9">
    <property type="entry name" value="OLIGOPEPTIDE-BINDING PROTEIN APPA"/>
    <property type="match status" value="1"/>
</dbReference>
<proteinExistence type="inferred from homology"/>
<sequence length="531" mass="58963">MRFRRGAAVGAIAVIAALVISGCSTNGPADQNGGTGEPVAGGDFVSALYLEPLALDPHRQGYWETYRVSRNLFEGLTKEDTSGETDPTEILPSLATEWSVDDSGTVWDFTLRDDATFHDGTPFDAEALDKNVRRISDESYEFYDEKSAANLAVWFGGLISGEVVDDTHYRFTFDKPFLGFPRILAQSMATLNIGNPAVWEEYGNDGFAEHPDGTGPYTFVSRTTGDRIVLEKNEDYWGDEPNLDSLTFRIIPNNQTRLAALLSGEVDQISYVQPDDVDTLEEQGFQVPEGTGASLLYLSFNFRNPDIKDERVRQALIHGLDREKLTAEVYNGYAQPQYSFQPPGNEAYDPEARDFEYDPEKAEELLAEAGYTADKPLSFTIVIDVANQNAAEWLQAQYKEIGVETEIVSLDRTSYIARAYSDAEPTDGLTFDEYGGSYAEWLYQGYNGLTAKGLDTADFPEISAALDAALTTDDESQRIPLWQAAEKLVRENAVVIPIANLTRYYALSPDVEGFVWPATNWYDLTSVWIDG</sequence>
<gene>
    <name evidence="6" type="ORF">FB560_3110</name>
</gene>
<dbReference type="Gene3D" id="3.90.76.10">
    <property type="entry name" value="Dipeptide-binding Protein, Domain 1"/>
    <property type="match status" value="1"/>
</dbReference>
<feature type="domain" description="Solute-binding protein family 5" evidence="5">
    <location>
        <begin position="90"/>
        <end position="419"/>
    </location>
</feature>
<feature type="signal peptide" evidence="4">
    <location>
        <begin position="1"/>
        <end position="29"/>
    </location>
</feature>
<dbReference type="GO" id="GO:1904680">
    <property type="term" value="F:peptide transmembrane transporter activity"/>
    <property type="evidence" value="ECO:0007669"/>
    <property type="project" value="TreeGrafter"/>
</dbReference>
<evidence type="ECO:0000256" key="3">
    <source>
        <dbReference type="ARBA" id="ARBA00022729"/>
    </source>
</evidence>
<dbReference type="PROSITE" id="PS51257">
    <property type="entry name" value="PROKAR_LIPOPROTEIN"/>
    <property type="match status" value="1"/>
</dbReference>
<dbReference type="CDD" id="cd00995">
    <property type="entry name" value="PBP2_NikA_DppA_OppA_like"/>
    <property type="match status" value="1"/>
</dbReference>